<evidence type="ECO:0000256" key="5">
    <source>
        <dbReference type="SAM" id="Phobius"/>
    </source>
</evidence>
<dbReference type="Pfam" id="PF00149">
    <property type="entry name" value="Metallophos"/>
    <property type="match status" value="1"/>
</dbReference>
<dbReference type="InterPro" id="IPR004843">
    <property type="entry name" value="Calcineurin-like_PHP"/>
</dbReference>
<keyword evidence="2" id="KW-0479">Metal-binding</keyword>
<proteinExistence type="inferred from homology"/>
<reference evidence="7" key="1">
    <citation type="submission" date="2021-01" db="EMBL/GenBank/DDBJ databases">
        <title>Whole genome shotgun sequence of Sphaerisporangium rufum NBRC 109079.</title>
        <authorList>
            <person name="Komaki H."/>
            <person name="Tamura T."/>
        </authorList>
    </citation>
    <scope>NUCLEOTIDE SEQUENCE</scope>
    <source>
        <strain evidence="7">NBRC 109079</strain>
    </source>
</reference>
<accession>A0A919V285</accession>
<dbReference type="PANTHER" id="PTHR31302:SF31">
    <property type="entry name" value="PHOSPHODIESTERASE YAEI"/>
    <property type="match status" value="1"/>
</dbReference>
<keyword evidence="8" id="KW-1185">Reference proteome</keyword>
<evidence type="ECO:0000313" key="8">
    <source>
        <dbReference type="Proteomes" id="UP000655287"/>
    </source>
</evidence>
<gene>
    <name evidence="7" type="ORF">Sru01_68630</name>
</gene>
<feature type="transmembrane region" description="Helical" evidence="5">
    <location>
        <begin position="6"/>
        <end position="24"/>
    </location>
</feature>
<evidence type="ECO:0000256" key="1">
    <source>
        <dbReference type="ARBA" id="ARBA00001968"/>
    </source>
</evidence>
<feature type="domain" description="Calcineurin-like phosphoesterase" evidence="6">
    <location>
        <begin position="216"/>
        <end position="378"/>
    </location>
</feature>
<dbReference type="Gene3D" id="3.60.21.10">
    <property type="match status" value="1"/>
</dbReference>
<dbReference type="InterPro" id="IPR051158">
    <property type="entry name" value="Metallophosphoesterase_sf"/>
</dbReference>
<keyword evidence="5" id="KW-1133">Transmembrane helix</keyword>
<protein>
    <submittedName>
        <fullName evidence="7">Membrane protein</fullName>
    </submittedName>
</protein>
<organism evidence="7 8">
    <name type="scientific">Sphaerisporangium rufum</name>
    <dbReference type="NCBI Taxonomy" id="1381558"/>
    <lineage>
        <taxon>Bacteria</taxon>
        <taxon>Bacillati</taxon>
        <taxon>Actinomycetota</taxon>
        <taxon>Actinomycetes</taxon>
        <taxon>Streptosporangiales</taxon>
        <taxon>Streptosporangiaceae</taxon>
        <taxon>Sphaerisporangium</taxon>
    </lineage>
</organism>
<feature type="transmembrane region" description="Helical" evidence="5">
    <location>
        <begin position="169"/>
        <end position="191"/>
    </location>
</feature>
<dbReference type="InterPro" id="IPR029052">
    <property type="entry name" value="Metallo-depent_PP-like"/>
</dbReference>
<dbReference type="GO" id="GO:0008758">
    <property type="term" value="F:UDP-2,3-diacylglucosamine hydrolase activity"/>
    <property type="evidence" value="ECO:0007669"/>
    <property type="project" value="TreeGrafter"/>
</dbReference>
<keyword evidence="5" id="KW-0812">Transmembrane</keyword>
<dbReference type="SUPFAM" id="SSF56300">
    <property type="entry name" value="Metallo-dependent phosphatases"/>
    <property type="match status" value="1"/>
</dbReference>
<evidence type="ECO:0000256" key="3">
    <source>
        <dbReference type="ARBA" id="ARBA00022801"/>
    </source>
</evidence>
<sequence length="437" mass="45582">MQVAIVLMILVILGLLGGLHWYLWRRLVRDTTAAASGWRRLGTVVFVAAPLLTVAVFLGSRAGVPFGLIQAIAWPGYLWLAVMLYLVLGVLAGEAVRPALAWWLRRRAARAPAAAPVPVTAAVTVPGATTVAPLVTAPVMVPDGATDPRPAAPAAADGGAPADRSRRVFVARVVGGTAAAIAVGTAGYGTYGVLRGPRVKRVTVPLARLPRSAHGFRIAVVSDVHLGPILGRGFAERVVATVNATQPDLIAVVGDLVDGSVADLRSAVEPIGGLRARHGAFFVTGNHEYFSGAQEWTRHVRELGLKLLANERVELPGFDLAGVNDVAGAGYDDGPDLAAALAGRDPSRTSVLLAHQPVLVDEAVRHRVDLQLSGHTHGGQLWPVNFVAGLANPTVAGLERYGDTQLYVTRGAGAWGPPTRVGAPSDVTVVELASPQA</sequence>
<dbReference type="PANTHER" id="PTHR31302">
    <property type="entry name" value="TRANSMEMBRANE PROTEIN WITH METALLOPHOSPHOESTERASE DOMAIN-RELATED"/>
    <property type="match status" value="1"/>
</dbReference>
<dbReference type="AlphaFoldDB" id="A0A919V285"/>
<dbReference type="Proteomes" id="UP000655287">
    <property type="component" value="Unassembled WGS sequence"/>
</dbReference>
<evidence type="ECO:0000313" key="7">
    <source>
        <dbReference type="EMBL" id="GII81881.1"/>
    </source>
</evidence>
<dbReference type="RefSeq" id="WP_239138054.1">
    <property type="nucleotide sequence ID" value="NZ_BOOU01000115.1"/>
</dbReference>
<comment type="caution">
    <text evidence="7">The sequence shown here is derived from an EMBL/GenBank/DDBJ whole genome shotgun (WGS) entry which is preliminary data.</text>
</comment>
<evidence type="ECO:0000259" key="6">
    <source>
        <dbReference type="Pfam" id="PF00149"/>
    </source>
</evidence>
<dbReference type="EMBL" id="BOOU01000115">
    <property type="protein sequence ID" value="GII81881.1"/>
    <property type="molecule type" value="Genomic_DNA"/>
</dbReference>
<comment type="similarity">
    <text evidence="4">Belongs to the metallophosphoesterase superfamily.</text>
</comment>
<dbReference type="GO" id="GO:0016020">
    <property type="term" value="C:membrane"/>
    <property type="evidence" value="ECO:0007669"/>
    <property type="project" value="GOC"/>
</dbReference>
<evidence type="ECO:0000256" key="4">
    <source>
        <dbReference type="ARBA" id="ARBA00061089"/>
    </source>
</evidence>
<keyword evidence="3" id="KW-0378">Hydrolase</keyword>
<dbReference type="CDD" id="cd07385">
    <property type="entry name" value="MPP_YkuE_C"/>
    <property type="match status" value="1"/>
</dbReference>
<feature type="transmembrane region" description="Helical" evidence="5">
    <location>
        <begin position="76"/>
        <end position="96"/>
    </location>
</feature>
<keyword evidence="5" id="KW-0472">Membrane</keyword>
<dbReference type="GO" id="GO:0046872">
    <property type="term" value="F:metal ion binding"/>
    <property type="evidence" value="ECO:0007669"/>
    <property type="project" value="UniProtKB-KW"/>
</dbReference>
<evidence type="ECO:0000256" key="2">
    <source>
        <dbReference type="ARBA" id="ARBA00022723"/>
    </source>
</evidence>
<comment type="cofactor">
    <cofactor evidence="1">
        <name>a divalent metal cation</name>
        <dbReference type="ChEBI" id="CHEBI:60240"/>
    </cofactor>
</comment>
<dbReference type="GO" id="GO:0009245">
    <property type="term" value="P:lipid A biosynthetic process"/>
    <property type="evidence" value="ECO:0007669"/>
    <property type="project" value="TreeGrafter"/>
</dbReference>
<name>A0A919V285_9ACTN</name>
<dbReference type="FunFam" id="3.60.21.10:FF:000028">
    <property type="entry name" value="Putative metallophosphoesterase"/>
    <property type="match status" value="1"/>
</dbReference>
<feature type="transmembrane region" description="Helical" evidence="5">
    <location>
        <begin position="44"/>
        <end position="64"/>
    </location>
</feature>